<feature type="signal peptide" evidence="7">
    <location>
        <begin position="1"/>
        <end position="19"/>
    </location>
</feature>
<comment type="caution">
    <text evidence="8">The sequence shown here is derived from an EMBL/GenBank/DDBJ whole genome shotgun (WGS) entry which is preliminary data.</text>
</comment>
<sequence length="736" mass="78148">MKFGTLALAAGLCLASARADVLPPQHYDFQMVPWGGGGYVDGFVYHPKAKNLLYARTDVGGAYRYDYAAKRWIPLTDGFGRAEGDMNGVLSIAVDPNDPRKLYMACGLYTSSWAGTAFVLRSDDQGTTWQKTALSIKLGGNEDGRGTGERLQVDPNAGEILFLGTNHDGLWKSTDGAKSFGKVSGFPGASVSLVLFAPASGAKGAPTQTIYVGSDAGLYVSQDGGMSFRLVPGAPVQVPQHAVIGVDGFLYVAFAQNDGKNKGVVNPSNAATGGVWKMDLKSGQWTDISPLHPGGALGSFGYSGVDIDPAHPGTVLVSTIDHWWPDTDDIFLSRDGGAHWQGLKSQSKHDRSRFPWLDTDRGVIDDGKDKMGGWPSDLKINPFNSSEMIYGTGGGVWMTNNLSAAGSGQPVVFEFADDNLEETAVMQMVSPPSGPKIVAVLGDVAGGIWNDLTKTPPAGKAFKANETDPSVDVAWLKPAVMARISNNKPYAYYTEDGGANWSAFPSIPPYTPQDANGNWRSPGAIAVSAGGRSIVWNIPYDPAYVSFDKGKTWTASTGWPQDREGNLTPLADRSVDGVFYVHDRAGGRILISVDGGKSYQPIITAIPQVASWQRAELAVVPGRLRDLWLAMPNGLFHSASNADPLSNVRGVQEAWHVSFGKAAPGAAYPAVFLAGKIKGQAGIWRSDNGGDSWVLINDDAHRYGDGNGLAGDPNEYGTVYIIRAAGGIVVGRPAAK</sequence>
<dbReference type="InterPro" id="IPR052025">
    <property type="entry name" value="Xyloglucanase_GH74"/>
</dbReference>
<evidence type="ECO:0000256" key="7">
    <source>
        <dbReference type="SAM" id="SignalP"/>
    </source>
</evidence>
<proteinExistence type="inferred from homology"/>
<gene>
    <name evidence="8" type="ORF">GCM10008942_22260</name>
</gene>
<evidence type="ECO:0000256" key="3">
    <source>
        <dbReference type="ARBA" id="ARBA00023277"/>
    </source>
</evidence>
<evidence type="ECO:0000313" key="9">
    <source>
        <dbReference type="Proteomes" id="UP001499951"/>
    </source>
</evidence>
<keyword evidence="5" id="KW-0624">Polysaccharide degradation</keyword>
<evidence type="ECO:0008006" key="10">
    <source>
        <dbReference type="Google" id="ProtNLM"/>
    </source>
</evidence>
<reference evidence="8 9" key="1">
    <citation type="journal article" date="2019" name="Int. J. Syst. Evol. Microbiol.">
        <title>The Global Catalogue of Microorganisms (GCM) 10K type strain sequencing project: providing services to taxonomists for standard genome sequencing and annotation.</title>
        <authorList>
            <consortium name="The Broad Institute Genomics Platform"/>
            <consortium name="The Broad Institute Genome Sequencing Center for Infectious Disease"/>
            <person name="Wu L."/>
            <person name="Ma J."/>
        </authorList>
    </citation>
    <scope>NUCLEOTIDE SEQUENCE [LARGE SCALE GENOMIC DNA]</scope>
    <source>
        <strain evidence="8 9">JCM 15089</strain>
    </source>
</reference>
<dbReference type="InterPro" id="IPR015943">
    <property type="entry name" value="WD40/YVTN_repeat-like_dom_sf"/>
</dbReference>
<keyword evidence="1 7" id="KW-0732">Signal</keyword>
<dbReference type="RefSeq" id="WP_166934538.1">
    <property type="nucleotide sequence ID" value="NZ_BAAADD010000005.1"/>
</dbReference>
<accession>A0ABN1ESA7</accession>
<keyword evidence="3" id="KW-0119">Carbohydrate metabolism</keyword>
<dbReference type="SUPFAM" id="SSF110296">
    <property type="entry name" value="Oligoxyloglucan reducing end-specific cellobiohydrolase"/>
    <property type="match status" value="2"/>
</dbReference>
<evidence type="ECO:0000256" key="5">
    <source>
        <dbReference type="ARBA" id="ARBA00023326"/>
    </source>
</evidence>
<feature type="chain" id="PRO_5047357261" description="Xyloglucanase" evidence="7">
    <location>
        <begin position="20"/>
        <end position="736"/>
    </location>
</feature>
<keyword evidence="2" id="KW-0378">Hydrolase</keyword>
<dbReference type="PANTHER" id="PTHR43739">
    <property type="entry name" value="XYLOGLUCANASE (EUROFUNG)"/>
    <property type="match status" value="1"/>
</dbReference>
<name>A0ABN1ESA7_9PROT</name>
<protein>
    <recommendedName>
        <fullName evidence="10">Xyloglucanase</fullName>
    </recommendedName>
</protein>
<dbReference type="EMBL" id="BAAADD010000005">
    <property type="protein sequence ID" value="GAA0573097.1"/>
    <property type="molecule type" value="Genomic_DNA"/>
</dbReference>
<evidence type="ECO:0000256" key="6">
    <source>
        <dbReference type="ARBA" id="ARBA00037986"/>
    </source>
</evidence>
<evidence type="ECO:0000256" key="1">
    <source>
        <dbReference type="ARBA" id="ARBA00022729"/>
    </source>
</evidence>
<dbReference type="CDD" id="cd15482">
    <property type="entry name" value="Sialidase_non-viral"/>
    <property type="match status" value="2"/>
</dbReference>
<dbReference type="Proteomes" id="UP001499951">
    <property type="component" value="Unassembled WGS sequence"/>
</dbReference>
<organism evidence="8 9">
    <name type="scientific">Rhizomicrobium electricum</name>
    <dbReference type="NCBI Taxonomy" id="480070"/>
    <lineage>
        <taxon>Bacteria</taxon>
        <taxon>Pseudomonadati</taxon>
        <taxon>Pseudomonadota</taxon>
        <taxon>Alphaproteobacteria</taxon>
        <taxon>Micropepsales</taxon>
        <taxon>Micropepsaceae</taxon>
        <taxon>Rhizomicrobium</taxon>
    </lineage>
</organism>
<keyword evidence="4" id="KW-0326">Glycosidase</keyword>
<dbReference type="Gene3D" id="2.130.10.10">
    <property type="entry name" value="YVTN repeat-like/Quinoprotein amine dehydrogenase"/>
    <property type="match status" value="2"/>
</dbReference>
<evidence type="ECO:0000313" key="8">
    <source>
        <dbReference type="EMBL" id="GAA0573097.1"/>
    </source>
</evidence>
<evidence type="ECO:0000256" key="2">
    <source>
        <dbReference type="ARBA" id="ARBA00022801"/>
    </source>
</evidence>
<comment type="similarity">
    <text evidence="6">Belongs to the glycosyl hydrolase 74 family.</text>
</comment>
<keyword evidence="9" id="KW-1185">Reference proteome</keyword>
<dbReference type="PANTHER" id="PTHR43739:SF2">
    <property type="entry name" value="OLIGOXYLOGLUCAN-REDUCING END-SPECIFIC XYLOGLUCANASE-RELATED"/>
    <property type="match status" value="1"/>
</dbReference>
<evidence type="ECO:0000256" key="4">
    <source>
        <dbReference type="ARBA" id="ARBA00023295"/>
    </source>
</evidence>